<keyword evidence="1" id="KW-0812">Transmembrane</keyword>
<evidence type="ECO:0000256" key="1">
    <source>
        <dbReference type="SAM" id="Phobius"/>
    </source>
</evidence>
<name>A0A964T1P0_9HYPH</name>
<reference evidence="3" key="1">
    <citation type="submission" date="2019-03" db="EMBL/GenBank/DDBJ databases">
        <title>Afifella sp. nov., isolated from activated sludge.</title>
        <authorList>
            <person name="Li Q."/>
            <person name="Liu Y."/>
        </authorList>
    </citation>
    <scope>NUCLEOTIDE SEQUENCE</scope>
    <source>
        <strain evidence="3">L72</strain>
    </source>
</reference>
<dbReference type="EMBL" id="SPKJ01000004">
    <property type="protein sequence ID" value="MYZ46614.1"/>
    <property type="molecule type" value="Genomic_DNA"/>
</dbReference>
<evidence type="ECO:0000259" key="2">
    <source>
        <dbReference type="Pfam" id="PF07885"/>
    </source>
</evidence>
<dbReference type="Gene3D" id="1.10.287.70">
    <property type="match status" value="1"/>
</dbReference>
<comment type="caution">
    <text evidence="3">The sequence shown here is derived from an EMBL/GenBank/DDBJ whole genome shotgun (WGS) entry which is preliminary data.</text>
</comment>
<feature type="transmembrane region" description="Helical" evidence="1">
    <location>
        <begin position="61"/>
        <end position="86"/>
    </location>
</feature>
<evidence type="ECO:0000313" key="4">
    <source>
        <dbReference type="Proteomes" id="UP000773614"/>
    </source>
</evidence>
<evidence type="ECO:0000313" key="3">
    <source>
        <dbReference type="EMBL" id="MYZ46614.1"/>
    </source>
</evidence>
<keyword evidence="1" id="KW-1133">Transmembrane helix</keyword>
<keyword evidence="4" id="KW-1185">Reference proteome</keyword>
<feature type="transmembrane region" description="Helical" evidence="1">
    <location>
        <begin position="6"/>
        <end position="26"/>
    </location>
</feature>
<dbReference type="GO" id="GO:0034220">
    <property type="term" value="P:monoatomic ion transmembrane transport"/>
    <property type="evidence" value="ECO:0007669"/>
    <property type="project" value="UniProtKB-KW"/>
</dbReference>
<dbReference type="Pfam" id="PF07885">
    <property type="entry name" value="Ion_trans_2"/>
    <property type="match status" value="1"/>
</dbReference>
<accession>A0A964T1P0</accession>
<dbReference type="InterPro" id="IPR013099">
    <property type="entry name" value="K_chnl_dom"/>
</dbReference>
<feature type="transmembrane region" description="Helical" evidence="1">
    <location>
        <begin position="136"/>
        <end position="157"/>
    </location>
</feature>
<proteinExistence type="predicted"/>
<gene>
    <name evidence="3" type="ORF">E4O86_02615</name>
</gene>
<dbReference type="SUPFAM" id="SSF81324">
    <property type="entry name" value="Voltage-gated potassium channels"/>
    <property type="match status" value="1"/>
</dbReference>
<sequence>MAAILSLVGAIIVLVTLLDVFLTVLYPASGRGPIRKPLSSCVWHGFRLIGGMTAGQRRRNLLSYSGPVLITVTLFVWLVLLVAGWAMIFKPALGSGVQASSGHTDTGWATAFYFSGFNLTTLGVGDVSPRTGLYRLLTITEAALGFAFFSMVITYFLSVYSNLTSRNAFAQGLHHLTGNTDDAAELLARIADGSEISAARQHLSAKAGFLREIHQTHRFYPVLRYFHYREPYYALPRILLTALDTATLMRSALERDRYAREIEAPAMGELFEAAMSLMRELIPAAQPHQPSADEVSLWRERYTDALARLARAGLQVRADSEAGADDYVALRREWDSPVRELAAIMLYEWGSIEPQRIGAPRSRRK</sequence>
<dbReference type="AlphaFoldDB" id="A0A964T1P0"/>
<keyword evidence="3" id="KW-0407">Ion channel</keyword>
<feature type="domain" description="Potassium channel" evidence="2">
    <location>
        <begin position="77"/>
        <end position="160"/>
    </location>
</feature>
<dbReference type="OrthoDB" id="9785126at2"/>
<protein>
    <submittedName>
        <fullName evidence="3">Two pore domain potassium channel family protein</fullName>
    </submittedName>
</protein>
<organism evidence="3 4">
    <name type="scientific">Propylenella binzhouense</name>
    <dbReference type="NCBI Taxonomy" id="2555902"/>
    <lineage>
        <taxon>Bacteria</taxon>
        <taxon>Pseudomonadati</taxon>
        <taxon>Pseudomonadota</taxon>
        <taxon>Alphaproteobacteria</taxon>
        <taxon>Hyphomicrobiales</taxon>
        <taxon>Propylenellaceae</taxon>
        <taxon>Propylenella</taxon>
    </lineage>
</organism>
<dbReference type="Proteomes" id="UP000773614">
    <property type="component" value="Unassembled WGS sequence"/>
</dbReference>
<dbReference type="RefSeq" id="WP_161138962.1">
    <property type="nucleotide sequence ID" value="NZ_SPKJ01000004.1"/>
</dbReference>
<keyword evidence="1" id="KW-0472">Membrane</keyword>
<keyword evidence="3" id="KW-0813">Transport</keyword>
<keyword evidence="3" id="KW-0406">Ion transport</keyword>